<evidence type="ECO:0000259" key="7">
    <source>
        <dbReference type="PROSITE" id="PS01124"/>
    </source>
</evidence>
<dbReference type="SUPFAM" id="SSF46689">
    <property type="entry name" value="Homeodomain-like"/>
    <property type="match status" value="2"/>
</dbReference>
<dbReference type="InterPro" id="IPR020449">
    <property type="entry name" value="Tscrpt_reg_AraC-type_HTH"/>
</dbReference>
<organism evidence="9 10">
    <name type="scientific">Clostridium perfringens (strain ATCC 13124 / DSM 756 / JCM 1290 / NCIMB 6125 / NCTC 8237 / Type A)</name>
    <dbReference type="NCBI Taxonomy" id="195103"/>
    <lineage>
        <taxon>Bacteria</taxon>
        <taxon>Bacillati</taxon>
        <taxon>Bacillota</taxon>
        <taxon>Clostridia</taxon>
        <taxon>Eubacteriales</taxon>
        <taxon>Clostridiaceae</taxon>
        <taxon>Clostridium</taxon>
    </lineage>
</organism>
<keyword evidence="6" id="KW-0597">Phosphoprotein</keyword>
<dbReference type="PROSITE" id="PS50110">
    <property type="entry name" value="RESPONSE_REGULATORY"/>
    <property type="match status" value="1"/>
</dbReference>
<dbReference type="Pfam" id="PF00072">
    <property type="entry name" value="Response_reg"/>
    <property type="match status" value="1"/>
</dbReference>
<dbReference type="STRING" id="195103.CPF_1111"/>
<dbReference type="InterPro" id="IPR018060">
    <property type="entry name" value="HTH_AraC"/>
</dbReference>
<evidence type="ECO:0000256" key="5">
    <source>
        <dbReference type="ARBA" id="ARBA00024867"/>
    </source>
</evidence>
<evidence type="ECO:0000256" key="2">
    <source>
        <dbReference type="ARBA" id="ARBA00023015"/>
    </source>
</evidence>
<comment type="function">
    <text evidence="5">May play the central regulatory role in sporulation. It may be an element of the effector pathway responsible for the activation of sporulation genes in response to nutritional stress. Spo0A may act in concert with spo0H (a sigma factor) to control the expression of some genes that are critical to the sporulation process.</text>
</comment>
<dbReference type="eggNOG" id="COG2207">
    <property type="taxonomic scope" value="Bacteria"/>
</dbReference>
<evidence type="ECO:0000256" key="3">
    <source>
        <dbReference type="ARBA" id="ARBA00023125"/>
    </source>
</evidence>
<dbReference type="HOGENOM" id="CLU_000445_5_0_9"/>
<dbReference type="KEGG" id="cpf:CPF_1111"/>
<proteinExistence type="predicted"/>
<dbReference type="PRINTS" id="PR00032">
    <property type="entry name" value="HTHARAC"/>
</dbReference>
<dbReference type="Gene3D" id="3.40.50.2300">
    <property type="match status" value="1"/>
</dbReference>
<dbReference type="GO" id="GO:0000160">
    <property type="term" value="P:phosphorelay signal transduction system"/>
    <property type="evidence" value="ECO:0007669"/>
    <property type="project" value="InterPro"/>
</dbReference>
<dbReference type="Gene3D" id="1.10.10.60">
    <property type="entry name" value="Homeodomain-like"/>
    <property type="match status" value="2"/>
</dbReference>
<dbReference type="InterPro" id="IPR001789">
    <property type="entry name" value="Sig_transdc_resp-reg_receiver"/>
</dbReference>
<evidence type="ECO:0000313" key="10">
    <source>
        <dbReference type="Proteomes" id="UP000001823"/>
    </source>
</evidence>
<keyword evidence="3" id="KW-0238">DNA-binding</keyword>
<keyword evidence="2" id="KW-0805">Transcription regulation</keyword>
<dbReference type="RefSeq" id="WP_011590574.1">
    <property type="nucleotide sequence ID" value="NC_008261.1"/>
</dbReference>
<keyword evidence="4" id="KW-0804">Transcription</keyword>
<dbReference type="PANTHER" id="PTHR43280:SF10">
    <property type="entry name" value="REGULATORY PROTEIN POCR"/>
    <property type="match status" value="1"/>
</dbReference>
<accession>A0A0H2YUG4</accession>
<dbReference type="AlphaFoldDB" id="A0A0H2YUG4"/>
<dbReference type="GO" id="GO:0043565">
    <property type="term" value="F:sequence-specific DNA binding"/>
    <property type="evidence" value="ECO:0007669"/>
    <property type="project" value="InterPro"/>
</dbReference>
<dbReference type="InterPro" id="IPR009057">
    <property type="entry name" value="Homeodomain-like_sf"/>
</dbReference>
<evidence type="ECO:0000256" key="6">
    <source>
        <dbReference type="PROSITE-ProRule" id="PRU00169"/>
    </source>
</evidence>
<dbReference type="EMBL" id="CP000246">
    <property type="protein sequence ID" value="ABG84730.1"/>
    <property type="molecule type" value="Genomic_DNA"/>
</dbReference>
<feature type="domain" description="Response regulatory" evidence="8">
    <location>
        <begin position="3"/>
        <end position="119"/>
    </location>
</feature>
<evidence type="ECO:0000256" key="4">
    <source>
        <dbReference type="ARBA" id="ARBA00023163"/>
    </source>
</evidence>
<dbReference type="CDD" id="cd17536">
    <property type="entry name" value="REC_YesN-like"/>
    <property type="match status" value="1"/>
</dbReference>
<keyword evidence="10" id="KW-1185">Reference proteome</keyword>
<dbReference type="InterPro" id="IPR011006">
    <property type="entry name" value="CheY-like_superfamily"/>
</dbReference>
<feature type="domain" description="HTH araC/xylS-type" evidence="7">
    <location>
        <begin position="406"/>
        <end position="504"/>
    </location>
</feature>
<name>A0A0H2YUG4_CLOP1</name>
<reference evidence="9 10" key="1">
    <citation type="journal article" date="2006" name="Genome Res.">
        <title>Skewed genomic variability in strains of the toxigenic bacterial pathogen, Clostridium perfringens.</title>
        <authorList>
            <person name="Myers G.S."/>
            <person name="Rasko D.A."/>
            <person name="Cheung J.K."/>
            <person name="Ravel J."/>
            <person name="Seshadri R."/>
            <person name="Deboy R.T."/>
            <person name="Ren Q."/>
            <person name="Varga J."/>
            <person name="Awad M.M."/>
            <person name="Brinkac L.M."/>
            <person name="Daugherty S.C."/>
            <person name="Haft D.H."/>
            <person name="Dodson R.J."/>
            <person name="Madupu R."/>
            <person name="Nelson W.C."/>
            <person name="Rosovitz M.J."/>
            <person name="Sullivan S.A."/>
            <person name="Khouri H."/>
            <person name="Dimitrov G.I."/>
            <person name="Watkins K.L."/>
            <person name="Mulligan S."/>
            <person name="Benton J."/>
            <person name="Radune D."/>
            <person name="Fisher D.J."/>
            <person name="Atkins H.S."/>
            <person name="Hiscox T."/>
            <person name="Jost B.H."/>
            <person name="Billington S.J."/>
            <person name="Songer J.G."/>
            <person name="McClane B.A."/>
            <person name="Titball R.W."/>
            <person name="Rood J.I."/>
            <person name="Melville S.B."/>
            <person name="Paulsen I.T."/>
        </authorList>
    </citation>
    <scope>NUCLEOTIDE SEQUENCE [LARGE SCALE GENOMIC DNA]</scope>
    <source>
        <strain evidence="10">ATCC 13124 / DSM 756 / JCM 1290 / NCIMB 6125 / NCTC 8237 / S 107 / Type A</strain>
    </source>
</reference>
<sequence length="506" mass="59939">MLKILLVDDEATEREGIEFLIKRYEFPLNIAKAVNGKEALEYIKKNHIDILFTDVKMPFLDGLELAKETFKYDPKIRIIIFSAYSEFDYAKKALEAKVVDYLLKPIEVDEFKRVMEEVIKSCIKRKEEEKEKELLMESSKKMLLYKLLANHNNQNDINEKLNVYNIQLKDKYLVLINIETRDNFFEEKEEIFFNLLNTYLKIPYEYINFYPNESYLLLHSNLKIKEDFLEEVCFKLAREIKLLANENSSFFISNVFCGIEKIYDKVKGLNNIKENIYDFESRIIRVNKDKTNDLYTLEIENVKENLKNSINERNLNDIEFYINKLIEYMLESGSLSTIYIHHLFYDLMEKLCKAFDIYNGEVKKRFIEKILKCNSSETLKAAFESIIKDIAKECDNDILDEKSIANKVIKIIKNEYSSELSLDYIADKVNFTPTYLSYVFKKETGSNIVKYITDFRMNKAKEFLEEGNMKIVQVGKACGYENQSYFNRIFKNYFGVTPNQFKRKNS</sequence>
<dbReference type="PANTHER" id="PTHR43280">
    <property type="entry name" value="ARAC-FAMILY TRANSCRIPTIONAL REGULATOR"/>
    <property type="match status" value="1"/>
</dbReference>
<dbReference type="PROSITE" id="PS01124">
    <property type="entry name" value="HTH_ARAC_FAMILY_2"/>
    <property type="match status" value="1"/>
</dbReference>
<protein>
    <recommendedName>
        <fullName evidence="1">Stage 0 sporulation protein A homolog</fullName>
    </recommendedName>
</protein>
<dbReference type="GO" id="GO:0003700">
    <property type="term" value="F:DNA-binding transcription factor activity"/>
    <property type="evidence" value="ECO:0007669"/>
    <property type="project" value="InterPro"/>
</dbReference>
<dbReference type="eggNOG" id="COG4753">
    <property type="taxonomic scope" value="Bacteria"/>
</dbReference>
<dbReference type="SMART" id="SM00448">
    <property type="entry name" value="REC"/>
    <property type="match status" value="1"/>
</dbReference>
<dbReference type="SUPFAM" id="SSF52172">
    <property type="entry name" value="CheY-like"/>
    <property type="match status" value="1"/>
</dbReference>
<gene>
    <name evidence="9" type="ordered locus">CPF_1111</name>
</gene>
<evidence type="ECO:0000313" key="9">
    <source>
        <dbReference type="EMBL" id="ABG84730.1"/>
    </source>
</evidence>
<dbReference type="SMART" id="SM00342">
    <property type="entry name" value="HTH_ARAC"/>
    <property type="match status" value="1"/>
</dbReference>
<dbReference type="Proteomes" id="UP000001823">
    <property type="component" value="Chromosome"/>
</dbReference>
<evidence type="ECO:0000259" key="8">
    <source>
        <dbReference type="PROSITE" id="PS50110"/>
    </source>
</evidence>
<evidence type="ECO:0000256" key="1">
    <source>
        <dbReference type="ARBA" id="ARBA00018672"/>
    </source>
</evidence>
<dbReference type="PaxDb" id="195103-CPF_1111"/>
<dbReference type="Pfam" id="PF12833">
    <property type="entry name" value="HTH_18"/>
    <property type="match status" value="1"/>
</dbReference>
<feature type="modified residue" description="4-aspartylphosphate" evidence="6">
    <location>
        <position position="54"/>
    </location>
</feature>